<feature type="transmembrane region" description="Helical" evidence="1">
    <location>
        <begin position="95"/>
        <end position="111"/>
    </location>
</feature>
<sequence>MVTRIVLPIIVFAGLAFAFSWAINQYLPALTWLTIDGKEVLTGCGPALSGLLCYRLFKTPNTFKLSLAGSKPIVVYGITFLSLLVPVLLSKQPNPLAAIGLVLAQFTYTLGEEFGWRHYLQNAVATFNKWQQALIIGTIWFFWHYAILPDPTTMLNGQPLPFYIGVPVFVGLLTLFSKLASDVVLRTQAVLLPTVLHYIGKVSNSYSMLAFYILVLAAYLMWHKIEVKRLSST</sequence>
<dbReference type="GO" id="GO:0080120">
    <property type="term" value="P:CAAX-box protein maturation"/>
    <property type="evidence" value="ECO:0007669"/>
    <property type="project" value="UniProtKB-ARBA"/>
</dbReference>
<keyword evidence="1" id="KW-0812">Transmembrane</keyword>
<dbReference type="RefSeq" id="WP_097126475.1">
    <property type="nucleotide sequence ID" value="NZ_OCNH01000002.1"/>
</dbReference>
<feature type="transmembrane region" description="Helical" evidence="1">
    <location>
        <begin position="132"/>
        <end position="148"/>
    </location>
</feature>
<organism evidence="3 4">
    <name type="scientific">Spirosoma fluviale</name>
    <dbReference type="NCBI Taxonomy" id="1597977"/>
    <lineage>
        <taxon>Bacteria</taxon>
        <taxon>Pseudomonadati</taxon>
        <taxon>Bacteroidota</taxon>
        <taxon>Cytophagia</taxon>
        <taxon>Cytophagales</taxon>
        <taxon>Cytophagaceae</taxon>
        <taxon>Spirosoma</taxon>
    </lineage>
</organism>
<feature type="transmembrane region" description="Helical" evidence="1">
    <location>
        <begin position="206"/>
        <end position="222"/>
    </location>
</feature>
<keyword evidence="3" id="KW-0645">Protease</keyword>
<dbReference type="Proteomes" id="UP000219452">
    <property type="component" value="Unassembled WGS sequence"/>
</dbReference>
<reference evidence="4" key="1">
    <citation type="submission" date="2017-09" db="EMBL/GenBank/DDBJ databases">
        <authorList>
            <person name="Varghese N."/>
            <person name="Submissions S."/>
        </authorList>
    </citation>
    <scope>NUCLEOTIDE SEQUENCE [LARGE SCALE GENOMIC DNA]</scope>
    <source>
        <strain evidence="4">DSM 29961</strain>
    </source>
</reference>
<dbReference type="GO" id="GO:0004175">
    <property type="term" value="F:endopeptidase activity"/>
    <property type="evidence" value="ECO:0007669"/>
    <property type="project" value="UniProtKB-ARBA"/>
</dbReference>
<protein>
    <submittedName>
        <fullName evidence="3">CAAX protease self-immunity</fullName>
    </submittedName>
</protein>
<keyword evidence="1" id="KW-1133">Transmembrane helix</keyword>
<gene>
    <name evidence="3" type="ORF">SAMN06269250_2866</name>
</gene>
<dbReference type="AlphaFoldDB" id="A0A286G017"/>
<keyword evidence="1" id="KW-0472">Membrane</keyword>
<keyword evidence="4" id="KW-1185">Reference proteome</keyword>
<feature type="transmembrane region" description="Helical" evidence="1">
    <location>
        <begin position="160"/>
        <end position="176"/>
    </location>
</feature>
<evidence type="ECO:0000313" key="3">
    <source>
        <dbReference type="EMBL" id="SOD88855.1"/>
    </source>
</evidence>
<keyword evidence="3" id="KW-0378">Hydrolase</keyword>
<feature type="domain" description="CAAX prenyl protease 2/Lysostaphin resistance protein A-like" evidence="2">
    <location>
        <begin position="98"/>
        <end position="199"/>
    </location>
</feature>
<name>A0A286G017_9BACT</name>
<evidence type="ECO:0000313" key="4">
    <source>
        <dbReference type="Proteomes" id="UP000219452"/>
    </source>
</evidence>
<dbReference type="EMBL" id="OCNH01000002">
    <property type="protein sequence ID" value="SOD88855.1"/>
    <property type="molecule type" value="Genomic_DNA"/>
</dbReference>
<evidence type="ECO:0000256" key="1">
    <source>
        <dbReference type="SAM" id="Phobius"/>
    </source>
</evidence>
<dbReference type="InterPro" id="IPR003675">
    <property type="entry name" value="Rce1/LyrA-like_dom"/>
</dbReference>
<accession>A0A286G017</accession>
<feature type="transmembrane region" description="Helical" evidence="1">
    <location>
        <begin position="69"/>
        <end position="89"/>
    </location>
</feature>
<dbReference type="Pfam" id="PF02517">
    <property type="entry name" value="Rce1-like"/>
    <property type="match status" value="1"/>
</dbReference>
<dbReference type="GO" id="GO:0006508">
    <property type="term" value="P:proteolysis"/>
    <property type="evidence" value="ECO:0007669"/>
    <property type="project" value="UniProtKB-KW"/>
</dbReference>
<dbReference type="OrthoDB" id="9777755at2"/>
<evidence type="ECO:0000259" key="2">
    <source>
        <dbReference type="Pfam" id="PF02517"/>
    </source>
</evidence>
<feature type="transmembrane region" description="Helical" evidence="1">
    <location>
        <begin position="7"/>
        <end position="28"/>
    </location>
</feature>
<proteinExistence type="predicted"/>